<dbReference type="PIRSF" id="PIRSF026631">
    <property type="entry name" value="UCP026631"/>
    <property type="match status" value="1"/>
</dbReference>
<dbReference type="InterPro" id="IPR005182">
    <property type="entry name" value="YdbS-like_PH"/>
</dbReference>
<feature type="transmembrane region" description="Helical" evidence="1">
    <location>
        <begin position="364"/>
        <end position="397"/>
    </location>
</feature>
<feature type="domain" description="YdbS-like PH" evidence="2">
    <location>
        <begin position="63"/>
        <end position="146"/>
    </location>
</feature>
<keyword evidence="1" id="KW-0472">Membrane</keyword>
<name>A0ABW6KJW8_9BACI</name>
<feature type="transmembrane region" description="Helical" evidence="1">
    <location>
        <begin position="42"/>
        <end position="66"/>
    </location>
</feature>
<dbReference type="Proteomes" id="UP001601059">
    <property type="component" value="Unassembled WGS sequence"/>
</dbReference>
<dbReference type="EMBL" id="JBIACK010000012">
    <property type="protein sequence ID" value="MFE8703022.1"/>
    <property type="molecule type" value="Genomic_DNA"/>
</dbReference>
<sequence length="485" mass="54739">MSEPKRLHPIAALINFFKQLKELIVPFLVFIVFGSKGTDWDFLFFIGSFAVLVLILGIGILSWLRFTYRIEDGELRLEYGIIVRKKRYIPFDRIQSLDFSEGILHRPFGLVKVKVETAGSSGIRAQDAEAVLTAIKKEEAESIEEILSSFKKSGKTLDEDDAQESDTATEEEVIYKISPGELLLLATTSGGVGVVISAVLAFFFQFEEIIPYERVFKGVENFISNGIIFVSIIVFVGFLFAWVIALIGTMLKYADFTVRKVDDDLIISRGLLEKRQITIPLHRIQAVRISENLIRQPIGYGAVILESAGGSAANSESSKVMVLPIIKKERISGLLEPYLKEYKLDENFVPVPKRALGRYILRGWLYLIPFLVVPIILFKFLGLFSLILLIFSALWSYLKYKDAGWNVNNHQLNLRYRTLIKHSIFMKKNKVQSVTLKDSYFQRRQKLASIQATIKSGGGGAGGTVVDLEESDSLQIYNWYSNSGM</sequence>
<keyword evidence="4" id="KW-1185">Reference proteome</keyword>
<evidence type="ECO:0000256" key="1">
    <source>
        <dbReference type="SAM" id="Phobius"/>
    </source>
</evidence>
<dbReference type="PANTHER" id="PTHR34473">
    <property type="entry name" value="UPF0699 TRANSMEMBRANE PROTEIN YDBS"/>
    <property type="match status" value="1"/>
</dbReference>
<proteinExistence type="predicted"/>
<evidence type="ECO:0000313" key="4">
    <source>
        <dbReference type="Proteomes" id="UP001601059"/>
    </source>
</evidence>
<feature type="transmembrane region" description="Helical" evidence="1">
    <location>
        <begin position="182"/>
        <end position="206"/>
    </location>
</feature>
<feature type="domain" description="YdbS-like PH" evidence="2">
    <location>
        <begin position="400"/>
        <end position="480"/>
    </location>
</feature>
<dbReference type="PANTHER" id="PTHR34473:SF2">
    <property type="entry name" value="UPF0699 TRANSMEMBRANE PROTEIN YDBT"/>
    <property type="match status" value="1"/>
</dbReference>
<dbReference type="InterPro" id="IPR014529">
    <property type="entry name" value="UCP026631"/>
</dbReference>
<dbReference type="RefSeq" id="WP_389363190.1">
    <property type="nucleotide sequence ID" value="NZ_JBIACK010000012.1"/>
</dbReference>
<feature type="transmembrane region" description="Helical" evidence="1">
    <location>
        <begin position="226"/>
        <end position="251"/>
    </location>
</feature>
<accession>A0ABW6KJW8</accession>
<comment type="caution">
    <text evidence="3">The sequence shown here is derived from an EMBL/GenBank/DDBJ whole genome shotgun (WGS) entry which is preliminary data.</text>
</comment>
<evidence type="ECO:0000313" key="3">
    <source>
        <dbReference type="EMBL" id="MFE8703022.1"/>
    </source>
</evidence>
<reference evidence="3 4" key="1">
    <citation type="submission" date="2024-08" db="EMBL/GenBank/DDBJ databases">
        <title>Two novel Cytobacillus novel species.</title>
        <authorList>
            <person name="Liu G."/>
        </authorList>
    </citation>
    <scope>NUCLEOTIDE SEQUENCE [LARGE SCALE GENOMIC DNA]</scope>
    <source>
        <strain evidence="3 4">FJAT-54145</strain>
    </source>
</reference>
<evidence type="ECO:0000259" key="2">
    <source>
        <dbReference type="Pfam" id="PF03703"/>
    </source>
</evidence>
<keyword evidence="1" id="KW-0812">Transmembrane</keyword>
<feature type="domain" description="YdbS-like PH" evidence="2">
    <location>
        <begin position="258"/>
        <end position="330"/>
    </location>
</feature>
<protein>
    <submittedName>
        <fullName evidence="3">PH domain-containing protein</fullName>
    </submittedName>
</protein>
<feature type="transmembrane region" description="Helical" evidence="1">
    <location>
        <begin position="20"/>
        <end position="36"/>
    </location>
</feature>
<gene>
    <name evidence="3" type="ORF">ACFYKX_20645</name>
</gene>
<keyword evidence="1" id="KW-1133">Transmembrane helix</keyword>
<organism evidence="3 4">
    <name type="scientific">Cytobacillus spartinae</name>
    <dbReference type="NCBI Taxonomy" id="3299023"/>
    <lineage>
        <taxon>Bacteria</taxon>
        <taxon>Bacillati</taxon>
        <taxon>Bacillota</taxon>
        <taxon>Bacilli</taxon>
        <taxon>Bacillales</taxon>
        <taxon>Bacillaceae</taxon>
        <taxon>Cytobacillus</taxon>
    </lineage>
</organism>
<dbReference type="Pfam" id="PF03703">
    <property type="entry name" value="bPH_2"/>
    <property type="match status" value="3"/>
</dbReference>